<dbReference type="OrthoDB" id="5191115at2"/>
<dbReference type="GO" id="GO:0000774">
    <property type="term" value="F:adenyl-nucleotide exchange factor activity"/>
    <property type="evidence" value="ECO:0007669"/>
    <property type="project" value="InterPro"/>
</dbReference>
<protein>
    <recommendedName>
        <fullName evidence="3">Protein GrpE</fullName>
    </recommendedName>
    <alternativeName>
        <fullName evidence="3">HSP-70 cofactor</fullName>
    </alternativeName>
</protein>
<dbReference type="Pfam" id="PF01025">
    <property type="entry name" value="GrpE"/>
    <property type="match status" value="1"/>
</dbReference>
<comment type="subunit">
    <text evidence="3">Homodimer.</text>
</comment>
<sequence>MSTSPEEPQEPAQDPGDQAAEQNAETETPLTAEEILDAEQTEEARAADHEGAGATGSAGTEFAQLAEDRLEDLRRLQAEFVNYKNRTDRERAALRDHVISDVLGSVVPVFDDIDAARAAGDLEEGPFAAIAAKLEDLLGKQGLERIGRIGEAFDPNVHEAVLQQPADGVDADHISMVLRSGFRVGTRVVRPAQVAVAP</sequence>
<comment type="caution">
    <text evidence="7">The sequence shown here is derived from an EMBL/GenBank/DDBJ whole genome shotgun (WGS) entry which is preliminary data.</text>
</comment>
<dbReference type="InterPro" id="IPR009012">
    <property type="entry name" value="GrpE_head"/>
</dbReference>
<dbReference type="PRINTS" id="PR00773">
    <property type="entry name" value="GRPEPROTEIN"/>
</dbReference>
<accession>A0A5J5L189</accession>
<dbReference type="Gene3D" id="2.30.22.10">
    <property type="entry name" value="Head domain of nucleotide exchange factor GrpE"/>
    <property type="match status" value="1"/>
</dbReference>
<evidence type="ECO:0000256" key="4">
    <source>
        <dbReference type="RuleBase" id="RU004478"/>
    </source>
</evidence>
<proteinExistence type="inferred from homology"/>
<dbReference type="GO" id="GO:0006457">
    <property type="term" value="P:protein folding"/>
    <property type="evidence" value="ECO:0007669"/>
    <property type="project" value="InterPro"/>
</dbReference>
<keyword evidence="3" id="KW-0346">Stress response</keyword>
<evidence type="ECO:0000256" key="3">
    <source>
        <dbReference type="HAMAP-Rule" id="MF_01151"/>
    </source>
</evidence>
<keyword evidence="8" id="KW-1185">Reference proteome</keyword>
<dbReference type="GO" id="GO:0051087">
    <property type="term" value="F:protein-folding chaperone binding"/>
    <property type="evidence" value="ECO:0007669"/>
    <property type="project" value="InterPro"/>
</dbReference>
<comment type="similarity">
    <text evidence="1 3 4">Belongs to the GrpE family.</text>
</comment>
<dbReference type="PANTHER" id="PTHR21237:SF23">
    <property type="entry name" value="GRPE PROTEIN HOMOLOG, MITOCHONDRIAL"/>
    <property type="match status" value="1"/>
</dbReference>
<dbReference type="SUPFAM" id="SSF58014">
    <property type="entry name" value="Coiled-coil domain of nucleotide exchange factor GrpE"/>
    <property type="match status" value="1"/>
</dbReference>
<dbReference type="Proteomes" id="UP000325957">
    <property type="component" value="Unassembled WGS sequence"/>
</dbReference>
<evidence type="ECO:0000256" key="1">
    <source>
        <dbReference type="ARBA" id="ARBA00009054"/>
    </source>
</evidence>
<keyword evidence="5" id="KW-0175">Coiled coil</keyword>
<evidence type="ECO:0000256" key="5">
    <source>
        <dbReference type="SAM" id="Coils"/>
    </source>
</evidence>
<evidence type="ECO:0000313" key="7">
    <source>
        <dbReference type="EMBL" id="KAA9395348.1"/>
    </source>
</evidence>
<comment type="function">
    <text evidence="3">Participates actively in the response to hyperosmotic and heat shock by preventing the aggregation of stress-denatured proteins, in association with DnaK and GrpE. It is the nucleotide exchange factor for DnaK and may function as a thermosensor. Unfolded proteins bind initially to DnaJ; upon interaction with the DnaJ-bound protein, DnaK hydrolyzes its bound ATP, resulting in the formation of a stable complex. GrpE releases ADP from DnaK; ATP binding to DnaK triggers the release of the substrate protein, thus completing the reaction cycle. Several rounds of ATP-dependent interactions between DnaJ, DnaK and GrpE are required for fully efficient folding.</text>
</comment>
<evidence type="ECO:0000313" key="8">
    <source>
        <dbReference type="Proteomes" id="UP000325957"/>
    </source>
</evidence>
<dbReference type="Gene3D" id="3.90.20.20">
    <property type="match status" value="1"/>
</dbReference>
<feature type="coiled-coil region" evidence="5">
    <location>
        <begin position="66"/>
        <end position="93"/>
    </location>
</feature>
<feature type="compositionally biased region" description="Polar residues" evidence="6">
    <location>
        <begin position="20"/>
        <end position="29"/>
    </location>
</feature>
<organism evidence="7 8">
    <name type="scientific">Kocuria coralli</name>
    <dbReference type="NCBI Taxonomy" id="1461025"/>
    <lineage>
        <taxon>Bacteria</taxon>
        <taxon>Bacillati</taxon>
        <taxon>Actinomycetota</taxon>
        <taxon>Actinomycetes</taxon>
        <taxon>Micrococcales</taxon>
        <taxon>Micrococcaceae</taxon>
        <taxon>Kocuria</taxon>
    </lineage>
</organism>
<dbReference type="InterPro" id="IPR013805">
    <property type="entry name" value="GrpE_CC"/>
</dbReference>
<dbReference type="GO" id="GO:0005737">
    <property type="term" value="C:cytoplasm"/>
    <property type="evidence" value="ECO:0007669"/>
    <property type="project" value="UniProtKB-SubCell"/>
</dbReference>
<keyword evidence="3" id="KW-0963">Cytoplasm</keyword>
<dbReference type="GO" id="GO:0051082">
    <property type="term" value="F:unfolded protein binding"/>
    <property type="evidence" value="ECO:0007669"/>
    <property type="project" value="TreeGrafter"/>
</dbReference>
<dbReference type="RefSeq" id="WP_158032773.1">
    <property type="nucleotide sequence ID" value="NZ_ML708611.1"/>
</dbReference>
<feature type="compositionally biased region" description="Basic and acidic residues" evidence="6">
    <location>
        <begin position="42"/>
        <end position="51"/>
    </location>
</feature>
<feature type="region of interest" description="Disordered" evidence="6">
    <location>
        <begin position="1"/>
        <end position="62"/>
    </location>
</feature>
<dbReference type="PANTHER" id="PTHR21237">
    <property type="entry name" value="GRPE PROTEIN"/>
    <property type="match status" value="1"/>
</dbReference>
<dbReference type="SUPFAM" id="SSF51064">
    <property type="entry name" value="Head domain of nucleotide exchange factor GrpE"/>
    <property type="match status" value="1"/>
</dbReference>
<dbReference type="CDD" id="cd00446">
    <property type="entry name" value="GrpE"/>
    <property type="match status" value="1"/>
</dbReference>
<name>A0A5J5L189_9MICC</name>
<dbReference type="InterPro" id="IPR000740">
    <property type="entry name" value="GrpE"/>
</dbReference>
<reference evidence="7 8" key="1">
    <citation type="submission" date="2019-05" db="EMBL/GenBank/DDBJ databases">
        <title>Kocuria coralli sp. nov., a novel actinobacterium isolated from coral reef seawater.</title>
        <authorList>
            <person name="Li J."/>
        </authorList>
    </citation>
    <scope>NUCLEOTIDE SEQUENCE [LARGE SCALE GENOMIC DNA]</scope>
    <source>
        <strain evidence="7 8">SCSIO 13007</strain>
    </source>
</reference>
<keyword evidence="2 3" id="KW-0143">Chaperone</keyword>
<evidence type="ECO:0000256" key="2">
    <source>
        <dbReference type="ARBA" id="ARBA00023186"/>
    </source>
</evidence>
<evidence type="ECO:0000256" key="6">
    <source>
        <dbReference type="SAM" id="MobiDB-lite"/>
    </source>
</evidence>
<comment type="subcellular location">
    <subcellularLocation>
        <location evidence="3">Cytoplasm</location>
    </subcellularLocation>
</comment>
<dbReference type="HAMAP" id="MF_01151">
    <property type="entry name" value="GrpE"/>
    <property type="match status" value="1"/>
</dbReference>
<dbReference type="GO" id="GO:0042803">
    <property type="term" value="F:protein homodimerization activity"/>
    <property type="evidence" value="ECO:0007669"/>
    <property type="project" value="InterPro"/>
</dbReference>
<dbReference type="AlphaFoldDB" id="A0A5J5L189"/>
<gene>
    <name evidence="3" type="primary">grpE</name>
    <name evidence="7" type="ORF">FCK90_02805</name>
</gene>
<dbReference type="EMBL" id="SZWF01000002">
    <property type="protein sequence ID" value="KAA9395348.1"/>
    <property type="molecule type" value="Genomic_DNA"/>
</dbReference>